<evidence type="ECO:0000313" key="11">
    <source>
        <dbReference type="Proteomes" id="UP000657421"/>
    </source>
</evidence>
<evidence type="ECO:0000256" key="4">
    <source>
        <dbReference type="ARBA" id="ARBA00022695"/>
    </source>
</evidence>
<evidence type="ECO:0000256" key="8">
    <source>
        <dbReference type="ARBA" id="ARBA00049244"/>
    </source>
</evidence>
<dbReference type="InterPro" id="IPR001315">
    <property type="entry name" value="CARD"/>
</dbReference>
<accession>A0ABR7N7T1</accession>
<evidence type="ECO:0000256" key="1">
    <source>
        <dbReference type="ARBA" id="ARBA00012417"/>
    </source>
</evidence>
<sequence>MKNLVQDLKTGNFKHIYLLTGEEVYLRNQYKKKLQEALVSPEDTVNINFYQGKGISVQELIDQAETMPFFSERRLLVIEDSGFFKSASPELAEYLEQVPETTYFLFVENDVDKRGKLYKTVKKNGGIAEFSSQTEDTLMRWILGILKKEQKNITRSTMELFLEKTGTDMNQISMELEKLLSYTLGKEIITAEDVEAVCTTQTVNQIFEMINAMAQKNQRRALDLYYDLLALKEAPMRILYLIARQFNQIMQISELSSQGVGREAIAEKLGIQSFIVRNGLRYARSFSQEQLRYAVETAVQTETDVKTGKLDEKLAVELVIVEMSK</sequence>
<dbReference type="EMBL" id="JACRSZ010000003">
    <property type="protein sequence ID" value="MBC8572452.1"/>
    <property type="molecule type" value="Genomic_DNA"/>
</dbReference>
<keyword evidence="11" id="KW-1185">Reference proteome</keyword>
<dbReference type="Gene3D" id="1.20.272.10">
    <property type="match status" value="1"/>
</dbReference>
<keyword evidence="4 10" id="KW-0548">Nucleotidyltransferase</keyword>
<evidence type="ECO:0000259" key="9">
    <source>
        <dbReference type="PROSITE" id="PS50209"/>
    </source>
</evidence>
<dbReference type="PANTHER" id="PTHR34388">
    <property type="entry name" value="DNA POLYMERASE III SUBUNIT DELTA"/>
    <property type="match status" value="1"/>
</dbReference>
<dbReference type="PROSITE" id="PS50209">
    <property type="entry name" value="CARD"/>
    <property type="match status" value="1"/>
</dbReference>
<dbReference type="GO" id="GO:0003887">
    <property type="term" value="F:DNA-directed DNA polymerase activity"/>
    <property type="evidence" value="ECO:0007669"/>
    <property type="project" value="UniProtKB-EC"/>
</dbReference>
<evidence type="ECO:0000313" key="10">
    <source>
        <dbReference type="EMBL" id="MBC8572452.1"/>
    </source>
</evidence>
<protein>
    <recommendedName>
        <fullName evidence="2">DNA polymerase III subunit delta</fullName>
        <ecNumber evidence="1">2.7.7.7</ecNumber>
    </recommendedName>
</protein>
<dbReference type="RefSeq" id="WP_249307439.1">
    <property type="nucleotide sequence ID" value="NZ_JACRSZ010000003.1"/>
</dbReference>
<dbReference type="InterPro" id="IPR005790">
    <property type="entry name" value="DNA_polIII_delta"/>
</dbReference>
<name>A0ABR7N7T1_9FIRM</name>
<evidence type="ECO:0000256" key="2">
    <source>
        <dbReference type="ARBA" id="ARBA00017703"/>
    </source>
</evidence>
<comment type="catalytic activity">
    <reaction evidence="8">
        <text>DNA(n) + a 2'-deoxyribonucleoside 5'-triphosphate = DNA(n+1) + diphosphate</text>
        <dbReference type="Rhea" id="RHEA:22508"/>
        <dbReference type="Rhea" id="RHEA-COMP:17339"/>
        <dbReference type="Rhea" id="RHEA-COMP:17340"/>
        <dbReference type="ChEBI" id="CHEBI:33019"/>
        <dbReference type="ChEBI" id="CHEBI:61560"/>
        <dbReference type="ChEBI" id="CHEBI:173112"/>
        <dbReference type="EC" id="2.7.7.7"/>
    </reaction>
</comment>
<dbReference type="Gene3D" id="1.10.8.60">
    <property type="match status" value="1"/>
</dbReference>
<reference evidence="10 11" key="1">
    <citation type="submission" date="2020-08" db="EMBL/GenBank/DDBJ databases">
        <title>Genome public.</title>
        <authorList>
            <person name="Liu C."/>
            <person name="Sun Q."/>
        </authorList>
    </citation>
    <scope>NUCLEOTIDE SEQUENCE [LARGE SCALE GENOMIC DNA]</scope>
    <source>
        <strain evidence="10 11">NSJ-46</strain>
    </source>
</reference>
<comment type="similarity">
    <text evidence="7">Belongs to the DNA polymerase HolA subunit family.</text>
</comment>
<keyword evidence="3 10" id="KW-0808">Transferase</keyword>
<feature type="domain" description="CARD" evidence="9">
    <location>
        <begin position="146"/>
        <end position="229"/>
    </location>
</feature>
<dbReference type="EC" id="2.7.7.7" evidence="1"/>
<dbReference type="Proteomes" id="UP000657421">
    <property type="component" value="Unassembled WGS sequence"/>
</dbReference>
<organism evidence="10 11">
    <name type="scientific">Jingyaoa shaoxingensis</name>
    <dbReference type="NCBI Taxonomy" id="2763671"/>
    <lineage>
        <taxon>Bacteria</taxon>
        <taxon>Bacillati</taxon>
        <taxon>Bacillota</taxon>
        <taxon>Clostridia</taxon>
        <taxon>Lachnospirales</taxon>
        <taxon>Lachnospiraceae</taxon>
        <taxon>Jingyaoa</taxon>
    </lineage>
</organism>
<gene>
    <name evidence="10" type="primary">holA</name>
    <name evidence="10" type="ORF">H8716_05025</name>
</gene>
<dbReference type="InterPro" id="IPR048466">
    <property type="entry name" value="DNA_pol3_delta-like_C"/>
</dbReference>
<dbReference type="SUPFAM" id="SSF52540">
    <property type="entry name" value="P-loop containing nucleoside triphosphate hydrolases"/>
    <property type="match status" value="1"/>
</dbReference>
<dbReference type="Pfam" id="PF06144">
    <property type="entry name" value="DNA_pol3_delta"/>
    <property type="match status" value="1"/>
</dbReference>
<evidence type="ECO:0000256" key="6">
    <source>
        <dbReference type="ARBA" id="ARBA00022932"/>
    </source>
</evidence>
<dbReference type="InterPro" id="IPR027417">
    <property type="entry name" value="P-loop_NTPase"/>
</dbReference>
<dbReference type="Pfam" id="PF21694">
    <property type="entry name" value="DNA_pol3_delta_C"/>
    <property type="match status" value="1"/>
</dbReference>
<dbReference type="SUPFAM" id="SSF48019">
    <property type="entry name" value="post-AAA+ oligomerization domain-like"/>
    <property type="match status" value="1"/>
</dbReference>
<evidence type="ECO:0000256" key="3">
    <source>
        <dbReference type="ARBA" id="ARBA00022679"/>
    </source>
</evidence>
<evidence type="ECO:0000256" key="5">
    <source>
        <dbReference type="ARBA" id="ARBA00022705"/>
    </source>
</evidence>
<dbReference type="InterPro" id="IPR010372">
    <property type="entry name" value="DNA_pol3_delta_N"/>
</dbReference>
<evidence type="ECO:0000256" key="7">
    <source>
        <dbReference type="ARBA" id="ARBA00034754"/>
    </source>
</evidence>
<comment type="caution">
    <text evidence="10">The sequence shown here is derived from an EMBL/GenBank/DDBJ whole genome shotgun (WGS) entry which is preliminary data.</text>
</comment>
<dbReference type="InterPro" id="IPR008921">
    <property type="entry name" value="DNA_pol3_clamp-load_cplx_C"/>
</dbReference>
<dbReference type="Gene3D" id="3.40.50.300">
    <property type="entry name" value="P-loop containing nucleotide triphosphate hydrolases"/>
    <property type="match status" value="1"/>
</dbReference>
<proteinExistence type="inferred from homology"/>
<dbReference type="PANTHER" id="PTHR34388:SF1">
    <property type="entry name" value="DNA POLYMERASE III SUBUNIT DELTA"/>
    <property type="match status" value="1"/>
</dbReference>
<keyword evidence="6" id="KW-0239">DNA-directed DNA polymerase</keyword>
<dbReference type="NCBIfam" id="TIGR01128">
    <property type="entry name" value="holA"/>
    <property type="match status" value="1"/>
</dbReference>
<keyword evidence="5" id="KW-0235">DNA replication</keyword>